<protein>
    <submittedName>
        <fullName evidence="2">Uncharacterized protein</fullName>
    </submittedName>
</protein>
<dbReference type="EMBL" id="CM012455">
    <property type="protein sequence ID" value="RVE59326.1"/>
    <property type="molecule type" value="Genomic_DNA"/>
</dbReference>
<gene>
    <name evidence="2" type="ORF">OJAV_G00187260</name>
</gene>
<proteinExistence type="predicted"/>
<reference evidence="2 3" key="2">
    <citation type="submission" date="2019-01" db="EMBL/GenBank/DDBJ databases">
        <title>A chromosome length genome reference of the Java medaka (oryzias javanicus).</title>
        <authorList>
            <person name="Herpin A."/>
            <person name="Takehana Y."/>
            <person name="Naruse K."/>
            <person name="Ansai S."/>
            <person name="Kawaguchi M."/>
        </authorList>
    </citation>
    <scope>NUCLEOTIDE SEQUENCE [LARGE SCALE GENOMIC DNA]</scope>
    <source>
        <strain evidence="2">RS831</strain>
        <tissue evidence="2">Whole body</tissue>
    </source>
</reference>
<dbReference type="AlphaFoldDB" id="A0A437C966"/>
<evidence type="ECO:0000256" key="1">
    <source>
        <dbReference type="SAM" id="MobiDB-lite"/>
    </source>
</evidence>
<sequence>MLSPKIRQTRRGESLPASSPSPWQRDQRMRMKELFFFSLASVGSDPSVFWQLRRLLATAAADRSRRQQLWFQLPPRARSQCARVFKMKLEKERINLL</sequence>
<evidence type="ECO:0000313" key="3">
    <source>
        <dbReference type="Proteomes" id="UP000283210"/>
    </source>
</evidence>
<name>A0A437C966_ORYJA</name>
<feature type="region of interest" description="Disordered" evidence="1">
    <location>
        <begin position="1"/>
        <end position="25"/>
    </location>
</feature>
<dbReference type="Proteomes" id="UP000283210">
    <property type="component" value="Chromosome 19"/>
</dbReference>
<keyword evidence="3" id="KW-1185">Reference proteome</keyword>
<evidence type="ECO:0000313" key="2">
    <source>
        <dbReference type="EMBL" id="RVE59326.1"/>
    </source>
</evidence>
<reference evidence="2 3" key="1">
    <citation type="submission" date="2018-11" db="EMBL/GenBank/DDBJ databases">
        <authorList>
            <person name="Lopez-Roques C."/>
            <person name="Donnadieu C."/>
            <person name="Bouchez O."/>
            <person name="Klopp C."/>
            <person name="Cabau C."/>
            <person name="Zahm M."/>
        </authorList>
    </citation>
    <scope>NUCLEOTIDE SEQUENCE [LARGE SCALE GENOMIC DNA]</scope>
    <source>
        <strain evidence="2">RS831</strain>
        <tissue evidence="2">Whole body</tissue>
    </source>
</reference>
<organism evidence="2 3">
    <name type="scientific">Oryzias javanicus</name>
    <name type="common">Javanese ricefish</name>
    <name type="synonym">Aplocheilus javanicus</name>
    <dbReference type="NCBI Taxonomy" id="123683"/>
    <lineage>
        <taxon>Eukaryota</taxon>
        <taxon>Metazoa</taxon>
        <taxon>Chordata</taxon>
        <taxon>Craniata</taxon>
        <taxon>Vertebrata</taxon>
        <taxon>Euteleostomi</taxon>
        <taxon>Actinopterygii</taxon>
        <taxon>Neopterygii</taxon>
        <taxon>Teleostei</taxon>
        <taxon>Neoteleostei</taxon>
        <taxon>Acanthomorphata</taxon>
        <taxon>Ovalentaria</taxon>
        <taxon>Atherinomorphae</taxon>
        <taxon>Beloniformes</taxon>
        <taxon>Adrianichthyidae</taxon>
        <taxon>Oryziinae</taxon>
        <taxon>Oryzias</taxon>
    </lineage>
</organism>
<accession>A0A437C966</accession>